<dbReference type="EMBL" id="JBHMEC010000015">
    <property type="protein sequence ID" value="MFB9150068.1"/>
    <property type="molecule type" value="Genomic_DNA"/>
</dbReference>
<gene>
    <name evidence="3" type="ORF">ACFFU4_09945</name>
</gene>
<organism evidence="3 4">
    <name type="scientific">Roseovarius ramblicola</name>
    <dbReference type="NCBI Taxonomy" id="2022336"/>
    <lineage>
        <taxon>Bacteria</taxon>
        <taxon>Pseudomonadati</taxon>
        <taxon>Pseudomonadota</taxon>
        <taxon>Alphaproteobacteria</taxon>
        <taxon>Rhodobacterales</taxon>
        <taxon>Roseobacteraceae</taxon>
        <taxon>Roseovarius</taxon>
    </lineage>
</organism>
<feature type="region of interest" description="Disordered" evidence="1">
    <location>
        <begin position="132"/>
        <end position="152"/>
    </location>
</feature>
<evidence type="ECO:0000313" key="4">
    <source>
        <dbReference type="Proteomes" id="UP001589670"/>
    </source>
</evidence>
<sequence length="2094" mass="209988">MATDADRRAYVRDWIARRLNGKAMAATGLLGTVLSLPMVAAAQAAQQFVRADGIAGVSDVQVMDDGSVQLQMSNGMTVSVPASDVRITDAGDVLVSDRIVEVAADVMAAAEGGGLGGGAIAAGLGGAAVAAAAAGGGGGSDGGSAPPPVLNGESFQSQVLGISGGFNSENTGITPPEGTTTIEVTITDEEGGETFFEVEPDEDGNWTTPDLGDDSPPQGNVTVTVRSLDEGGEELDSTTQDFVVDTVAPEITIGDTGVGGDGVLNITEQDAGITISGATDAEDGQTVTVTVGAEEFTATASGGEWSVTVPAGSLAGLGDDATVNITANVEDAAGNTADEATDSFTTDLSAGITLDTIAGKDVGDAGTEITAADRVGGFEVVGTVEDVENGQPVTVTINGQDFAGTVAGGAFTVEIDDQAFLDGLGNGPTTLNVSASVTDEAGNEATTPPASIAADFTGPSIAIDPIPTADGDNTLNIEERADGFEISGTTDRVAPGSTVTVTVNGEPLAGPVTVDANGDWSVIVDQGDGGTFPQNGPVTIEADVTDDESGLEESAAPLELDADLEAPAVTITDTGVGDDNTLNLAEQDAGITISGTTTGVEDTQQVEVRLFDGGILVPGGGGDFYLADVDGNGDWSVVIPDTTLAQFSGDGTIEVTANVSDAAGNAAPEDEQSFNRDLTAPTISFNDISGDNQIGLLDVQGNLEITGTTSAEVNQPVTLTFNGQDFNGSVISNSLGGAEPNAWSVTVPQSAVVAIQTQADTGDGTLSNIPVSVTVSDLAGNAATAPAETTIDADFNGPSITIDDIAGDNIVNATEAGENIIFSGTVNNVPDTQEVTLNVGSLELSVGISGGFWQTSLTPQQATDAGLTDGATVDITADVTDGDGVPAPQATAQITADFTAPEVFFDTIAESVSPGDDTDNFLNEDALANGIDLSGHATGATDGTVEIFFGAGDQFPSIANVDSDGNWSLGFTGNVVDSNFPAGAGDRVQDFIVVAVDEAGNRSDPVTRTVTLDVTPPEILIDAISGDDEIGLLDVQGDLEISGTTDAEVGQEVTLTFNGQTFTGSVLGSGLPAGLPNFWGVDVPQSVIEALQTQADAGDGTLNGISVTATVTDVAGNPATTPATSMIGADFNAPSITIDPITGDNVINAEESGGDVTISGSTERVGEGQDVTVSVDGTPLPTVQTDPTGAWQVTLLQADLPADGASVSITADVSDDDGIAAPQASETLSADLTAPGISFDIIRENIAGSDDPGDDGFLNAAARTDGIEFIGSTTNAQAGDTVELSFAGSGFGDIDDFGVGSATVQADGSWRIGFESGPVPVFFPVANGEGPVDFAVVVIDAAGNRSAPVTRTMTLDETPPGVTIDSLESDGQALGPVMNIAESGEDLVISGTVNGADDVTVTLNGTELTGVTVNSGGWEVTVPFATLTGLGTDATVEIIASATDTAGNTGTSDPASFTTDFTPPTIEITDTGVGPDDILNIAESDAGITITGNVTGAEGETVTVTLSGVAPGPITATGPVTGGTFAVLFDDVALDGLSGWASATVTADVSDAAGNPATPATGGFDIDVTAPTIAFDDPPPQPFTLDIEEREMADGIDFTTSETSGANVTLTFTHSDGTADIDKTVALDTLTPDAGLFTLPLTEQEVDGLRDLSDYTVAITITDAAGNVAETPPSFDISTDFAPILTIDPIGEDGAVDLSDTADASITGTTVGVEPGQQVTVVITAASGATLLDTSPGADNIDVQVDANGDWTFDVPQSAIDALEPGETFTVAANVENAAGRAADEASADIDAYLATGYNFVNTEENGSTLTIVANGNENLDASAGLGIDTTLTFDTADASFALGSTTAILSGLLPLPNENNAASGEVIFGGLVATPFTLPAELYGFEIESQDAGPITLSFVDDEQGGPTELQIGTSGGDTLTASNIDSVIQGKGGDDSIDVSATGTDVVVFELDQASNGTDTVTGFTLGNTFQSDVMAFLGEADLRGGGTDVESLGNGGPLGADTGFVIFTNALGGTDATALETAFEGLTGEAAGDEVYFLAGDGTDAALARVTVAAPDDASVEILANFSDIGDLNQLSPDNVILPDPVTIAVT</sequence>
<feature type="chain" id="PRO_5045257784" evidence="2">
    <location>
        <begin position="45"/>
        <end position="2094"/>
    </location>
</feature>
<evidence type="ECO:0000256" key="2">
    <source>
        <dbReference type="SAM" id="SignalP"/>
    </source>
</evidence>
<dbReference type="InterPro" id="IPR013783">
    <property type="entry name" value="Ig-like_fold"/>
</dbReference>
<dbReference type="NCBIfam" id="NF033510">
    <property type="entry name" value="Ca_tandemer"/>
    <property type="match status" value="12"/>
</dbReference>
<keyword evidence="4" id="KW-1185">Reference proteome</keyword>
<dbReference type="RefSeq" id="WP_377069610.1">
    <property type="nucleotide sequence ID" value="NZ_JBHMEC010000015.1"/>
</dbReference>
<keyword evidence="2" id="KW-0732">Signal</keyword>
<evidence type="ECO:0000256" key="1">
    <source>
        <dbReference type="SAM" id="MobiDB-lite"/>
    </source>
</evidence>
<dbReference type="Gene3D" id="2.60.40.10">
    <property type="entry name" value="Immunoglobulins"/>
    <property type="match status" value="13"/>
</dbReference>
<feature type="signal peptide" evidence="2">
    <location>
        <begin position="1"/>
        <end position="44"/>
    </location>
</feature>
<evidence type="ECO:0000313" key="3">
    <source>
        <dbReference type="EMBL" id="MFB9150068.1"/>
    </source>
</evidence>
<dbReference type="NCBIfam" id="NF012196">
    <property type="entry name" value="Ig_like_ice"/>
    <property type="match status" value="1"/>
</dbReference>
<dbReference type="Proteomes" id="UP001589670">
    <property type="component" value="Unassembled WGS sequence"/>
</dbReference>
<reference evidence="3 4" key="1">
    <citation type="submission" date="2024-09" db="EMBL/GenBank/DDBJ databases">
        <authorList>
            <person name="Sun Q."/>
            <person name="Mori K."/>
        </authorList>
    </citation>
    <scope>NUCLEOTIDE SEQUENCE [LARGE SCALE GENOMIC DNA]</scope>
    <source>
        <strain evidence="3 4">CECT 9424</strain>
    </source>
</reference>
<name>A0ABV5I037_9RHOB</name>
<accession>A0ABV5I037</accession>
<comment type="caution">
    <text evidence="3">The sequence shown here is derived from an EMBL/GenBank/DDBJ whole genome shotgun (WGS) entry which is preliminary data.</text>
</comment>
<proteinExistence type="predicted"/>
<dbReference type="InterPro" id="IPR049826">
    <property type="entry name" value="Ig-like_ice"/>
</dbReference>
<protein>
    <submittedName>
        <fullName evidence="3">Ig-like domain-containing protein</fullName>
    </submittedName>
</protein>